<reference evidence="8" key="1">
    <citation type="submission" date="2016-01" db="EMBL/GenBank/DDBJ databases">
        <authorList>
            <person name="Mitreva M."/>
            <person name="Pepin K.H."/>
            <person name="Mihindukulasuriya K.A."/>
            <person name="Fulton R."/>
            <person name="Fronick C."/>
            <person name="O'Laughlin M."/>
            <person name="Miner T."/>
            <person name="Herter B."/>
            <person name="Rosa B.A."/>
            <person name="Cordes M."/>
            <person name="Tomlinson C."/>
            <person name="Wollam A."/>
            <person name="Palsikar V.B."/>
            <person name="Mardis E.R."/>
            <person name="Wilson R.K."/>
        </authorList>
    </citation>
    <scope>NUCLEOTIDE SEQUENCE [LARGE SCALE GENOMIC DNA]</scope>
    <source>
        <strain evidence="8">KA00185</strain>
    </source>
</reference>
<comment type="caution">
    <text evidence="7">The sequence shown here is derived from an EMBL/GenBank/DDBJ whole genome shotgun (WGS) entry which is preliminary data.</text>
</comment>
<comment type="subunit">
    <text evidence="5">Homodimer. Within each dimer, one monomer is responsible for RNA recognition and catalysis, while the other monomer binds to the replacement base PreQ1.</text>
</comment>
<feature type="active site" description="Nucleophile" evidence="5">
    <location>
        <position position="278"/>
    </location>
</feature>
<comment type="pathway">
    <text evidence="5">tRNA modification; tRNA-queuosine biosynthesis.</text>
</comment>
<keyword evidence="8" id="KW-1185">Reference proteome</keyword>
<feature type="region of interest" description="RNA binding" evidence="5">
    <location>
        <begin position="259"/>
        <end position="265"/>
    </location>
</feature>
<keyword evidence="2 5" id="KW-0808">Transferase</keyword>
<dbReference type="NCBIfam" id="TIGR00430">
    <property type="entry name" value="Q_tRNA_tgt"/>
    <property type="match status" value="1"/>
</dbReference>
<feature type="binding site" evidence="5">
    <location>
        <begin position="102"/>
        <end position="106"/>
    </location>
    <ligand>
        <name>substrate</name>
    </ligand>
</feature>
<feature type="binding site" evidence="5">
    <location>
        <position position="316"/>
    </location>
    <ligand>
        <name>Zn(2+)</name>
        <dbReference type="ChEBI" id="CHEBI:29105"/>
    </ligand>
</feature>
<keyword evidence="5" id="KW-0479">Metal-binding</keyword>
<feature type="binding site" evidence="5">
    <location>
        <position position="347"/>
    </location>
    <ligand>
        <name>Zn(2+)</name>
        <dbReference type="ChEBI" id="CHEBI:29105"/>
    </ligand>
</feature>
<dbReference type="InterPro" id="IPR002616">
    <property type="entry name" value="tRNA_ribo_trans-like"/>
</dbReference>
<dbReference type="GO" id="GO:0046872">
    <property type="term" value="F:metal ion binding"/>
    <property type="evidence" value="ECO:0007669"/>
    <property type="project" value="UniProtKB-KW"/>
</dbReference>
<feature type="domain" description="tRNA-guanine(15) transglycosylase-like" evidence="6">
    <location>
        <begin position="24"/>
        <end position="380"/>
    </location>
</feature>
<dbReference type="FunFam" id="3.20.20.105:FF:000001">
    <property type="entry name" value="Queuine tRNA-ribosyltransferase"/>
    <property type="match status" value="1"/>
</dbReference>
<feature type="active site" description="Proton acceptor" evidence="5">
    <location>
        <position position="102"/>
    </location>
</feature>
<proteinExistence type="inferred from homology"/>
<dbReference type="InterPro" id="IPR050076">
    <property type="entry name" value="ArchSynthase1/Queuine_TRR"/>
</dbReference>
<dbReference type="GO" id="GO:0005829">
    <property type="term" value="C:cytosol"/>
    <property type="evidence" value="ECO:0007669"/>
    <property type="project" value="TreeGrafter"/>
</dbReference>
<dbReference type="PANTHER" id="PTHR46499">
    <property type="entry name" value="QUEUINE TRNA-RIBOSYLTRANSFERASE"/>
    <property type="match status" value="1"/>
</dbReference>
<dbReference type="EMBL" id="LSDD01000021">
    <property type="protein sequence ID" value="KXB69565.1"/>
    <property type="molecule type" value="Genomic_DNA"/>
</dbReference>
<evidence type="ECO:0000259" key="6">
    <source>
        <dbReference type="Pfam" id="PF01702"/>
    </source>
</evidence>
<protein>
    <recommendedName>
        <fullName evidence="5">Queuine tRNA-ribosyltransferase</fullName>
        <ecNumber evidence="5">2.4.2.29</ecNumber>
    </recommendedName>
    <alternativeName>
        <fullName evidence="5">Guanine insertion enzyme</fullName>
    </alternativeName>
    <alternativeName>
        <fullName evidence="5">tRNA-guanine transglycosylase</fullName>
    </alternativeName>
</protein>
<evidence type="ECO:0000256" key="4">
    <source>
        <dbReference type="ARBA" id="ARBA00050112"/>
    </source>
</evidence>
<organism evidence="7 8">
    <name type="scientific">Leptotrichia wadei</name>
    <dbReference type="NCBI Taxonomy" id="157687"/>
    <lineage>
        <taxon>Bacteria</taxon>
        <taxon>Fusobacteriati</taxon>
        <taxon>Fusobacteriota</taxon>
        <taxon>Fusobacteriia</taxon>
        <taxon>Fusobacteriales</taxon>
        <taxon>Leptotrichiaceae</taxon>
        <taxon>Leptotrichia</taxon>
    </lineage>
</organism>
<dbReference type="NCBIfam" id="TIGR00449">
    <property type="entry name" value="tgt_general"/>
    <property type="match status" value="1"/>
</dbReference>
<sequence>MSIENKNQDFNNPIKYKLEKSDGNARAGVITTPHGEIKTPVFMPVGTQATVKAMTKEELEEINSQIILGNTYHLYLRPGDELVNDFGGLHGFMRWDRPILTDSGGFQVFSLGDLRKIKEEGVYFRSHLDGSKHFLSPEKSILIQNNLGSDIMMVLDECPPGLSTREYLIPSIERTSRWAKRCIEANRNKDRQGLFAIVQGGIYEDLRDKSLEELYEADYGFAGYALGGLAVGEPREDMYRILKYITPKLPENKPRYLMGVGEPADMLEAVEHGIDMMDCVQPTRIGRHGTVFTKYGRLVIKNAVYSRDDRPLDEDCDCYACKNYTRAYIRHLFKAGEILGQRLATYHNLHFLLELMDNAREAIIDGRFKEYKEEVLKNYAMGKESEWIKPKSI</sequence>
<dbReference type="Pfam" id="PF01702">
    <property type="entry name" value="TGT"/>
    <property type="match status" value="1"/>
</dbReference>
<dbReference type="OrthoDB" id="9805417at2"/>
<dbReference type="UniPathway" id="UPA00392"/>
<evidence type="ECO:0000256" key="2">
    <source>
        <dbReference type="ARBA" id="ARBA00022679"/>
    </source>
</evidence>
<feature type="binding site" evidence="5">
    <location>
        <position position="321"/>
    </location>
    <ligand>
        <name>Zn(2+)</name>
        <dbReference type="ChEBI" id="CHEBI:29105"/>
    </ligand>
</feature>
<accession>A0A134APF1</accession>
<dbReference type="HAMAP" id="MF_00168">
    <property type="entry name" value="Q_tRNA_Tgt"/>
    <property type="match status" value="1"/>
</dbReference>
<comment type="function">
    <text evidence="5">Catalyzes the base-exchange of a guanine (G) residue with the queuine precursor 7-aminomethyl-7-deazaguanine (PreQ1) at position 34 (anticodon wobble position) in tRNAs with GU(N) anticodons (tRNA-Asp, -Asn, -His and -Tyr). Catalysis occurs through a double-displacement mechanism. The nucleophile active site attacks the C1' of nucleotide 34 to detach the guanine base from the RNA, forming a covalent enzyme-RNA intermediate. The proton acceptor active site deprotonates the incoming PreQ1, allowing a nucleophilic attack on the C1' of the ribose to form the product. After dissociation, two additional enzymatic reactions on the tRNA convert PreQ1 to queuine (Q), resulting in the hypermodified nucleoside queuosine (7-(((4,5-cis-dihydroxy-2-cyclopenten-1-yl)amino)methyl)-7-deazaguanosine).</text>
</comment>
<name>A0A134APF1_9FUSO</name>
<dbReference type="GO" id="GO:0008616">
    <property type="term" value="P:tRNA queuosine(34) biosynthetic process"/>
    <property type="evidence" value="ECO:0007669"/>
    <property type="project" value="UniProtKB-UniRule"/>
</dbReference>
<gene>
    <name evidence="5" type="primary">tgt</name>
    <name evidence="7" type="ORF">HMPREF3180_00304</name>
</gene>
<dbReference type="SUPFAM" id="SSF51713">
    <property type="entry name" value="tRNA-guanine transglycosylase"/>
    <property type="match status" value="1"/>
</dbReference>
<dbReference type="PANTHER" id="PTHR46499:SF1">
    <property type="entry name" value="QUEUINE TRNA-RIBOSYLTRANSFERASE"/>
    <property type="match status" value="1"/>
</dbReference>
<evidence type="ECO:0000256" key="3">
    <source>
        <dbReference type="ARBA" id="ARBA00022694"/>
    </source>
</evidence>
<keyword evidence="1 5" id="KW-0328">Glycosyltransferase</keyword>
<keyword evidence="5" id="KW-0671">Queuosine biosynthesis</keyword>
<keyword evidence="3 5" id="KW-0819">tRNA processing</keyword>
<keyword evidence="5" id="KW-0862">Zinc</keyword>
<dbReference type="InterPro" id="IPR004803">
    <property type="entry name" value="TGT"/>
</dbReference>
<dbReference type="STRING" id="157687.HMPREF3180_00304"/>
<dbReference type="AlphaFoldDB" id="A0A134APF1"/>
<dbReference type="Gene3D" id="3.20.20.105">
    <property type="entry name" value="Queuine tRNA-ribosyltransferase-like"/>
    <property type="match status" value="1"/>
</dbReference>
<dbReference type="RefSeq" id="WP_060917330.1">
    <property type="nucleotide sequence ID" value="NZ_KQ960015.1"/>
</dbReference>
<dbReference type="PATRIC" id="fig|157687.3.peg.308"/>
<evidence type="ECO:0000313" key="8">
    <source>
        <dbReference type="Proteomes" id="UP000070483"/>
    </source>
</evidence>
<dbReference type="GO" id="GO:0008479">
    <property type="term" value="F:tRNA-guanosine(34) queuine transglycosylase activity"/>
    <property type="evidence" value="ECO:0007669"/>
    <property type="project" value="UniProtKB-UniRule"/>
</dbReference>
<feature type="binding site" evidence="5">
    <location>
        <position position="199"/>
    </location>
    <ligand>
        <name>substrate</name>
    </ligand>
</feature>
<feature type="binding site" evidence="5">
    <location>
        <position position="318"/>
    </location>
    <ligand>
        <name>Zn(2+)</name>
        <dbReference type="ChEBI" id="CHEBI:29105"/>
    </ligand>
</feature>
<feature type="region of interest" description="RNA binding; important for wobble base 34 recognition" evidence="5">
    <location>
        <begin position="283"/>
        <end position="287"/>
    </location>
</feature>
<evidence type="ECO:0000256" key="5">
    <source>
        <dbReference type="HAMAP-Rule" id="MF_00168"/>
    </source>
</evidence>
<evidence type="ECO:0000313" key="7">
    <source>
        <dbReference type="EMBL" id="KXB69565.1"/>
    </source>
</evidence>
<dbReference type="Proteomes" id="UP000070483">
    <property type="component" value="Unassembled WGS sequence"/>
</dbReference>
<comment type="similarity">
    <text evidence="5">Belongs to the queuine tRNA-ribosyltransferase family.</text>
</comment>
<comment type="catalytic activity">
    <reaction evidence="4 5">
        <text>7-aminomethyl-7-carbaguanine + guanosine(34) in tRNA = 7-aminomethyl-7-carbaguanosine(34) in tRNA + guanine</text>
        <dbReference type="Rhea" id="RHEA:24104"/>
        <dbReference type="Rhea" id="RHEA-COMP:10341"/>
        <dbReference type="Rhea" id="RHEA-COMP:10342"/>
        <dbReference type="ChEBI" id="CHEBI:16235"/>
        <dbReference type="ChEBI" id="CHEBI:58703"/>
        <dbReference type="ChEBI" id="CHEBI:74269"/>
        <dbReference type="ChEBI" id="CHEBI:82833"/>
        <dbReference type="EC" id="2.4.2.29"/>
    </reaction>
</comment>
<evidence type="ECO:0000256" key="1">
    <source>
        <dbReference type="ARBA" id="ARBA00022676"/>
    </source>
</evidence>
<feature type="binding site" evidence="5">
    <location>
        <position position="156"/>
    </location>
    <ligand>
        <name>substrate</name>
    </ligand>
</feature>
<dbReference type="EC" id="2.4.2.29" evidence="5"/>
<feature type="binding site" evidence="5">
    <location>
        <position position="228"/>
    </location>
    <ligand>
        <name>substrate</name>
    </ligand>
</feature>
<comment type="cofactor">
    <cofactor evidence="5">
        <name>Zn(2+)</name>
        <dbReference type="ChEBI" id="CHEBI:29105"/>
    </cofactor>
    <text evidence="5">Binds 1 zinc ion per subunit.</text>
</comment>
<dbReference type="InterPro" id="IPR036511">
    <property type="entry name" value="TGT-like_sf"/>
</dbReference>